<dbReference type="AlphaFoldDB" id="A0A9W4UTR3"/>
<accession>A0A9W4UTR3</accession>
<evidence type="ECO:0000313" key="2">
    <source>
        <dbReference type="EMBL" id="CAI6341905.1"/>
    </source>
</evidence>
<proteinExistence type="predicted"/>
<gene>
    <name evidence="2" type="ORF">PDIGIT_LOCUS15105</name>
</gene>
<organism evidence="2 3">
    <name type="scientific">Periconia digitata</name>
    <dbReference type="NCBI Taxonomy" id="1303443"/>
    <lineage>
        <taxon>Eukaryota</taxon>
        <taxon>Fungi</taxon>
        <taxon>Dikarya</taxon>
        <taxon>Ascomycota</taxon>
        <taxon>Pezizomycotina</taxon>
        <taxon>Dothideomycetes</taxon>
        <taxon>Pleosporomycetidae</taxon>
        <taxon>Pleosporales</taxon>
        <taxon>Massarineae</taxon>
        <taxon>Periconiaceae</taxon>
        <taxon>Periconia</taxon>
    </lineage>
</organism>
<reference evidence="2" key="1">
    <citation type="submission" date="2023-01" db="EMBL/GenBank/DDBJ databases">
        <authorList>
            <person name="Van Ghelder C."/>
            <person name="Rancurel C."/>
        </authorList>
    </citation>
    <scope>NUCLEOTIDE SEQUENCE</scope>
    <source>
        <strain evidence="2">CNCM I-4278</strain>
    </source>
</reference>
<feature type="compositionally biased region" description="Low complexity" evidence="1">
    <location>
        <begin position="280"/>
        <end position="296"/>
    </location>
</feature>
<evidence type="ECO:0000313" key="3">
    <source>
        <dbReference type="Proteomes" id="UP001152607"/>
    </source>
</evidence>
<feature type="compositionally biased region" description="Polar residues" evidence="1">
    <location>
        <begin position="142"/>
        <end position="152"/>
    </location>
</feature>
<feature type="compositionally biased region" description="Polar residues" evidence="1">
    <location>
        <begin position="89"/>
        <end position="99"/>
    </location>
</feature>
<feature type="compositionally biased region" description="Polar residues" evidence="1">
    <location>
        <begin position="373"/>
        <end position="383"/>
    </location>
</feature>
<feature type="compositionally biased region" description="Basic residues" evidence="1">
    <location>
        <begin position="69"/>
        <end position="78"/>
    </location>
</feature>
<feature type="compositionally biased region" description="Polar residues" evidence="1">
    <location>
        <begin position="405"/>
        <end position="415"/>
    </location>
</feature>
<dbReference type="Proteomes" id="UP001152607">
    <property type="component" value="Unassembled WGS sequence"/>
</dbReference>
<name>A0A9W4UTR3_9PLEO</name>
<dbReference type="OrthoDB" id="3685818at2759"/>
<feature type="region of interest" description="Disordered" evidence="1">
    <location>
        <begin position="206"/>
        <end position="348"/>
    </location>
</feature>
<feature type="compositionally biased region" description="Basic and acidic residues" evidence="1">
    <location>
        <begin position="28"/>
        <end position="68"/>
    </location>
</feature>
<dbReference type="EMBL" id="CAOQHR010000012">
    <property type="protein sequence ID" value="CAI6341905.1"/>
    <property type="molecule type" value="Genomic_DNA"/>
</dbReference>
<feature type="region of interest" description="Disordered" evidence="1">
    <location>
        <begin position="1"/>
        <end position="188"/>
    </location>
</feature>
<keyword evidence="3" id="KW-1185">Reference proteome</keyword>
<protein>
    <submittedName>
        <fullName evidence="2">Uncharacterized protein</fullName>
    </submittedName>
</protein>
<feature type="compositionally biased region" description="Low complexity" evidence="1">
    <location>
        <begin position="432"/>
        <end position="446"/>
    </location>
</feature>
<feature type="compositionally biased region" description="Basic residues" evidence="1">
    <location>
        <begin position="219"/>
        <end position="230"/>
    </location>
</feature>
<feature type="compositionally biased region" description="Polar residues" evidence="1">
    <location>
        <begin position="315"/>
        <end position="329"/>
    </location>
</feature>
<sequence length="744" mass="82213">MPKGLYPLPRHHQYGGKPRVVSLNSNHFSDDFVNDFKTKDMPKPVESRPDNHKQESLGKAEYETPKKDKKDKKRKKKSIVSGDIDATEIVQSDDMNFTTPDKAKSEKKQKKQTKAGKKLDESGKKPYSSKKEKKKEPEKQENQAQVTETVNSEPKKKRKRKRKRDSEADALTELAVRNDTAGDNGLFPDDEFVQQIADLFAGDNAVKTLSPEKPEVPEKKKRKSSAKKQKIQSEAERDGISANATQTPSKSPKVKKLKSAVNESLNTKEDPGAQSTAMHSAPSVAATSSIATAPSPTKQPKFSEKTPIPPPKNSALLSSSQPVQLQKNENILVPETPPSQRSRKSNKAFNLTPVPFKLYQQDGSASVGRPLFSTPSFQSSGATPMSAPAAITKGKMPVPVPSVPNALTNANLTKHTGTEPLNDDPKPRPRAKGASSAAESTGSSLSIKDMFARASKRQSKGDMAEDDPIVDQLPSKAPKEKQKELSMNKFNTQFTELQSSIDFINEQNYLEEYLNWDHANADNALPCLGKATGCTSKKEEILRLSREENLDLLSHMDGAVGMEGINPDVLHKAGAGARNAEELLMLSIRASVPVPIGSLEGTWTLYCPKYAESHFDRYGYGQRTLIISRIAGFNHRHSYTARLKVPPRTMLYSVLGFQTPPHASFRATVIQTSSEGYNMEVIFLGNGYLTLRVDLMELLQGRPKEKVDGKQSYMEFIGVHENAVNWWNDKDTEDKVSKRVSEGA</sequence>
<feature type="compositionally biased region" description="Basic residues" evidence="1">
    <location>
        <begin position="107"/>
        <end position="116"/>
    </location>
</feature>
<evidence type="ECO:0000256" key="1">
    <source>
        <dbReference type="SAM" id="MobiDB-lite"/>
    </source>
</evidence>
<feature type="region of interest" description="Disordered" evidence="1">
    <location>
        <begin position="370"/>
        <end position="483"/>
    </location>
</feature>
<comment type="caution">
    <text evidence="2">The sequence shown here is derived from an EMBL/GenBank/DDBJ whole genome shotgun (WGS) entry which is preliminary data.</text>
</comment>